<accession>A0A1X9LJ32</accession>
<sequence>MTAEERTSRRGSRAPRGPHFTTTVLATIGILAVLAAGLGVASVVRGPRVSSGSVNETAAVSRAGQRLTLDVDQRTDAVTPDDITITPDVPYSVASDGSSVVVTFDGMLRYATEYTVSVALRGSDTGTEATSSYSFTTPDADVYTLVRDYRHDASDVKMPDSIVRSTVVDPSGSGAAPATAERIEEFAATDSMIATVESAADGSDSLVLHGTDGAGPYPVFTPDGAIITTLRSAPSAGLFGYTVNGGTADDGSTYRSALLVYDPTASSGRPVVVTSLDGQPLYVVSWAFVPGTSSLVAQAQDQQLYLVDGLTGTSSPIGRHTEIRGFLPGSATLIVGDPEGDSAIDLTDGATTPWTRTPIQAEPDEYPGKIVPTGADQYVQQLDRVDYAQSTAPLGSRLVSAGPEGVRTVFAPPTEGSRITDFCASPNGQYLAVEVVSKDARVDTYTVTGYENVLTYFVDLTTGDSSRSVNGFMPSWCT</sequence>
<evidence type="ECO:0000313" key="2">
    <source>
        <dbReference type="Proteomes" id="UP000192775"/>
    </source>
</evidence>
<reference evidence="1 2" key="1">
    <citation type="submission" date="2017-04" db="EMBL/GenBank/DDBJ databases">
        <authorList>
            <person name="Afonso C.L."/>
            <person name="Miller P.J."/>
            <person name="Scott M.A."/>
            <person name="Spackman E."/>
            <person name="Goraichik I."/>
            <person name="Dimitrov K.M."/>
            <person name="Suarez D.L."/>
            <person name="Swayne D.E."/>
        </authorList>
    </citation>
    <scope>NUCLEOTIDE SEQUENCE [LARGE SCALE GENOMIC DNA]</scope>
    <source>
        <strain evidence="2">XA(T)</strain>
    </source>
</reference>
<dbReference type="SUPFAM" id="SSF50978">
    <property type="entry name" value="WD40 repeat-like"/>
    <property type="match status" value="1"/>
</dbReference>
<proteinExistence type="predicted"/>
<dbReference type="EMBL" id="CP020715">
    <property type="protein sequence ID" value="ARJ05206.1"/>
    <property type="molecule type" value="Genomic_DNA"/>
</dbReference>
<dbReference type="InterPro" id="IPR036322">
    <property type="entry name" value="WD40_repeat_dom_sf"/>
</dbReference>
<dbReference type="AlphaFoldDB" id="A0A1X9LJ32"/>
<gene>
    <name evidence="1" type="ORF">B5808_08270</name>
</gene>
<name>A0A1X9LJ32_9MICO</name>
<protein>
    <submittedName>
        <fullName evidence="1">Uncharacterized protein</fullName>
    </submittedName>
</protein>
<keyword evidence="2" id="KW-1185">Reference proteome</keyword>
<dbReference type="Proteomes" id="UP000192775">
    <property type="component" value="Chromosome"/>
</dbReference>
<dbReference type="STRING" id="1619308.B5808_08270"/>
<dbReference type="RefSeq" id="WP_085019344.1">
    <property type="nucleotide sequence ID" value="NZ_BMHD01000001.1"/>
</dbReference>
<dbReference type="KEGG" id="cphy:B5808_08270"/>
<organism evidence="1 2">
    <name type="scientific">Cnuibacter physcomitrellae</name>
    <dbReference type="NCBI Taxonomy" id="1619308"/>
    <lineage>
        <taxon>Bacteria</taxon>
        <taxon>Bacillati</taxon>
        <taxon>Actinomycetota</taxon>
        <taxon>Actinomycetes</taxon>
        <taxon>Micrococcales</taxon>
        <taxon>Microbacteriaceae</taxon>
        <taxon>Cnuibacter</taxon>
    </lineage>
</organism>
<evidence type="ECO:0000313" key="1">
    <source>
        <dbReference type="EMBL" id="ARJ05206.1"/>
    </source>
</evidence>